<feature type="transmembrane region" description="Helical" evidence="2">
    <location>
        <begin position="39"/>
        <end position="58"/>
    </location>
</feature>
<dbReference type="EMBL" id="CP055156">
    <property type="protein sequence ID" value="QNF32550.1"/>
    <property type="molecule type" value="Genomic_DNA"/>
</dbReference>
<proteinExistence type="predicted"/>
<dbReference type="InterPro" id="IPR019734">
    <property type="entry name" value="TPR_rpt"/>
</dbReference>
<keyword evidence="2" id="KW-0472">Membrane</keyword>
<dbReference type="PROSITE" id="PS50005">
    <property type="entry name" value="TPR"/>
    <property type="match status" value="1"/>
</dbReference>
<dbReference type="Pfam" id="PF13181">
    <property type="entry name" value="TPR_8"/>
    <property type="match status" value="1"/>
</dbReference>
<keyword evidence="4" id="KW-1185">Reference proteome</keyword>
<sequence>MAQNITKKDHTLDVLENPDVLADRLTHGSEDFVSKYKNVLLGLLGVVAAAIIGGYLFYNYRNTQEKEAQADMFQAIYYFEADSLNKALKGDGQYRGLTTIADEYGSTKAGNLAKFYTGVIYLKQGKFKEAINYLGDYKSNDLILQGKAYSLLGDANLELGNKKEAIDYYLKAADYNSNEFFTPQYLMKAGAAYEANNDFAKATEVYNRIINNYANAAEVADAKKYKARAELLAAGK</sequence>
<keyword evidence="2" id="KW-1133">Transmembrane helix</keyword>
<feature type="repeat" description="TPR" evidence="1">
    <location>
        <begin position="146"/>
        <end position="179"/>
    </location>
</feature>
<dbReference type="InterPro" id="IPR011990">
    <property type="entry name" value="TPR-like_helical_dom_sf"/>
</dbReference>
<protein>
    <submittedName>
        <fullName evidence="3">Cytochrome C biosynthesis protein</fullName>
    </submittedName>
</protein>
<gene>
    <name evidence="3" type="ORF">HUW51_07350</name>
</gene>
<reference evidence="3 4" key="1">
    <citation type="journal article" date="2018" name="Int. J. Syst. Evol. Microbiol.">
        <title>Adhaeribacter swui sp. nov., isolated from wet mud.</title>
        <authorList>
            <person name="Kim D.U."/>
            <person name="Kim K.W."/>
            <person name="Kang M.S."/>
            <person name="Kim J.Y."/>
            <person name="Jang J.H."/>
            <person name="Kim M.K."/>
        </authorList>
    </citation>
    <scope>NUCLEOTIDE SEQUENCE [LARGE SCALE GENOMIC DNA]</scope>
    <source>
        <strain evidence="3 4">KCTC 52873</strain>
    </source>
</reference>
<dbReference type="RefSeq" id="WP_185273328.1">
    <property type="nucleotide sequence ID" value="NZ_CP055156.1"/>
</dbReference>
<keyword evidence="2" id="KW-0812">Transmembrane</keyword>
<evidence type="ECO:0000313" key="3">
    <source>
        <dbReference type="EMBL" id="QNF32550.1"/>
    </source>
</evidence>
<name>A0A7G7G5W6_9BACT</name>
<evidence type="ECO:0000256" key="2">
    <source>
        <dbReference type="SAM" id="Phobius"/>
    </source>
</evidence>
<organism evidence="3 4">
    <name type="scientific">Adhaeribacter swui</name>
    <dbReference type="NCBI Taxonomy" id="2086471"/>
    <lineage>
        <taxon>Bacteria</taxon>
        <taxon>Pseudomonadati</taxon>
        <taxon>Bacteroidota</taxon>
        <taxon>Cytophagia</taxon>
        <taxon>Cytophagales</taxon>
        <taxon>Hymenobacteraceae</taxon>
        <taxon>Adhaeribacter</taxon>
    </lineage>
</organism>
<evidence type="ECO:0000256" key="1">
    <source>
        <dbReference type="PROSITE-ProRule" id="PRU00339"/>
    </source>
</evidence>
<dbReference type="SMART" id="SM00028">
    <property type="entry name" value="TPR"/>
    <property type="match status" value="2"/>
</dbReference>
<dbReference type="SUPFAM" id="SSF48452">
    <property type="entry name" value="TPR-like"/>
    <property type="match status" value="1"/>
</dbReference>
<dbReference type="Proteomes" id="UP000515237">
    <property type="component" value="Chromosome"/>
</dbReference>
<accession>A0A7G7G5W6</accession>
<dbReference type="Gene3D" id="1.25.40.10">
    <property type="entry name" value="Tetratricopeptide repeat domain"/>
    <property type="match status" value="1"/>
</dbReference>
<dbReference type="Pfam" id="PF13174">
    <property type="entry name" value="TPR_6"/>
    <property type="match status" value="2"/>
</dbReference>
<dbReference type="KEGG" id="aswu:HUW51_07350"/>
<evidence type="ECO:0000313" key="4">
    <source>
        <dbReference type="Proteomes" id="UP000515237"/>
    </source>
</evidence>
<keyword evidence="1" id="KW-0802">TPR repeat</keyword>
<dbReference type="AlphaFoldDB" id="A0A7G7G5W6"/>